<dbReference type="GO" id="GO:0016747">
    <property type="term" value="F:acyltransferase activity, transferring groups other than amino-acyl groups"/>
    <property type="evidence" value="ECO:0007669"/>
    <property type="project" value="InterPro"/>
</dbReference>
<dbReference type="CDD" id="cd04301">
    <property type="entry name" value="NAT_SF"/>
    <property type="match status" value="1"/>
</dbReference>
<dbReference type="Gene3D" id="3.40.630.30">
    <property type="match status" value="1"/>
</dbReference>
<dbReference type="InterPro" id="IPR000182">
    <property type="entry name" value="GNAT_dom"/>
</dbReference>
<keyword evidence="5" id="KW-1185">Reference proteome</keyword>
<dbReference type="STRING" id="1280949.HAD_04395"/>
<gene>
    <name evidence="4" type="ORF">HAD_04395</name>
</gene>
<reference evidence="4 5" key="1">
    <citation type="journal article" date="2014" name="Antonie Van Leeuwenhoek">
        <title>Hyphomonas beringensis sp. nov. and Hyphomonas chukchiensis sp. nov., isolated from surface seawater of the Bering Sea and Chukchi Sea.</title>
        <authorList>
            <person name="Li C."/>
            <person name="Lai Q."/>
            <person name="Li G."/>
            <person name="Dong C."/>
            <person name="Wang J."/>
            <person name="Liao Y."/>
            <person name="Shao Z."/>
        </authorList>
    </citation>
    <scope>NUCLEOTIDE SEQUENCE [LARGE SCALE GENOMIC DNA]</scope>
    <source>
        <strain evidence="4 5">MHS-3</strain>
    </source>
</reference>
<sequence>MIIRPATPADYPALADLWFDSWQSIGISNETDLDRAGVHERFHRDAAGRWSLYTAELDGMLVGFLALVPELSRIDQIFVAPAAKGSGVGLAMLNHAKGLMPGGMVLTTHEANGPARAFYESRGFVLTGTEPDPVHRRTKCHYAWRPAAPA</sequence>
<comment type="caution">
    <text evidence="4">The sequence shown here is derived from an EMBL/GenBank/DDBJ whole genome shotgun (WGS) entry which is preliminary data.</text>
</comment>
<dbReference type="PATRIC" id="fig|1280949.3.peg.898"/>
<feature type="domain" description="N-acetyltransferase" evidence="3">
    <location>
        <begin position="1"/>
        <end position="149"/>
    </location>
</feature>
<organism evidence="4 5">
    <name type="scientific">Hyphomonas adhaerens MHS-3</name>
    <dbReference type="NCBI Taxonomy" id="1280949"/>
    <lineage>
        <taxon>Bacteria</taxon>
        <taxon>Pseudomonadati</taxon>
        <taxon>Pseudomonadota</taxon>
        <taxon>Alphaproteobacteria</taxon>
        <taxon>Hyphomonadales</taxon>
        <taxon>Hyphomonadaceae</taxon>
        <taxon>Hyphomonas</taxon>
    </lineage>
</organism>
<dbReference type="RefSeq" id="WP_035569644.1">
    <property type="nucleotide sequence ID" value="NZ_ARYH01000001.1"/>
</dbReference>
<proteinExistence type="predicted"/>
<dbReference type="OrthoDB" id="9789081at2"/>
<dbReference type="EMBL" id="ARYH01000001">
    <property type="protein sequence ID" value="KCZ84892.1"/>
    <property type="molecule type" value="Genomic_DNA"/>
</dbReference>
<evidence type="ECO:0000313" key="5">
    <source>
        <dbReference type="Proteomes" id="UP000027446"/>
    </source>
</evidence>
<dbReference type="InterPro" id="IPR016181">
    <property type="entry name" value="Acyl_CoA_acyltransferase"/>
</dbReference>
<keyword evidence="2" id="KW-0012">Acyltransferase</keyword>
<dbReference type="Proteomes" id="UP000027446">
    <property type="component" value="Unassembled WGS sequence"/>
</dbReference>
<evidence type="ECO:0000259" key="3">
    <source>
        <dbReference type="PROSITE" id="PS51186"/>
    </source>
</evidence>
<keyword evidence="1" id="KW-0808">Transferase</keyword>
<evidence type="ECO:0000256" key="2">
    <source>
        <dbReference type="ARBA" id="ARBA00023315"/>
    </source>
</evidence>
<evidence type="ECO:0000256" key="1">
    <source>
        <dbReference type="ARBA" id="ARBA00022679"/>
    </source>
</evidence>
<dbReference type="Pfam" id="PF00583">
    <property type="entry name" value="Acetyltransf_1"/>
    <property type="match status" value="1"/>
</dbReference>
<accession>A0A069E4E2</accession>
<dbReference type="SUPFAM" id="SSF55729">
    <property type="entry name" value="Acyl-CoA N-acyltransferases (Nat)"/>
    <property type="match status" value="1"/>
</dbReference>
<dbReference type="eggNOG" id="COG0456">
    <property type="taxonomic scope" value="Bacteria"/>
</dbReference>
<protein>
    <recommendedName>
        <fullName evidence="3">N-acetyltransferase domain-containing protein</fullName>
    </recommendedName>
</protein>
<dbReference type="PANTHER" id="PTHR43877">
    <property type="entry name" value="AMINOALKYLPHOSPHONATE N-ACETYLTRANSFERASE-RELATED-RELATED"/>
    <property type="match status" value="1"/>
</dbReference>
<evidence type="ECO:0000313" key="4">
    <source>
        <dbReference type="EMBL" id="KCZ84892.1"/>
    </source>
</evidence>
<dbReference type="PROSITE" id="PS51186">
    <property type="entry name" value="GNAT"/>
    <property type="match status" value="1"/>
</dbReference>
<dbReference type="InterPro" id="IPR050832">
    <property type="entry name" value="Bact_Acetyltransf"/>
</dbReference>
<name>A0A069E4E2_9PROT</name>
<dbReference type="AlphaFoldDB" id="A0A069E4E2"/>